<gene>
    <name evidence="4" type="primary">LOC108017265</name>
</gene>
<dbReference type="Pfam" id="PF08336">
    <property type="entry name" value="P4Ha_N"/>
    <property type="match status" value="1"/>
</dbReference>
<proteinExistence type="predicted"/>
<keyword evidence="1" id="KW-0732">Signal</keyword>
<dbReference type="GO" id="GO:0004656">
    <property type="term" value="F:procollagen-proline 4-dioxygenase activity"/>
    <property type="evidence" value="ECO:0007669"/>
    <property type="project" value="InterPro"/>
</dbReference>
<keyword evidence="3" id="KW-1185">Reference proteome</keyword>
<evidence type="ECO:0000256" key="1">
    <source>
        <dbReference type="SAM" id="SignalP"/>
    </source>
</evidence>
<protein>
    <submittedName>
        <fullName evidence="4">Prolyl 4-hydroxylase subunit alpha-2</fullName>
    </submittedName>
</protein>
<evidence type="ECO:0000313" key="4">
    <source>
        <dbReference type="RefSeq" id="XP_016939768.4"/>
    </source>
</evidence>
<reference evidence="4" key="1">
    <citation type="submission" date="2025-08" db="UniProtKB">
        <authorList>
            <consortium name="RefSeq"/>
        </authorList>
    </citation>
    <scope>IDENTIFICATION</scope>
</reference>
<organism evidence="3 4">
    <name type="scientific">Drosophila suzukii</name>
    <name type="common">Spotted-wing drosophila fruit fly</name>
    <dbReference type="NCBI Taxonomy" id="28584"/>
    <lineage>
        <taxon>Eukaryota</taxon>
        <taxon>Metazoa</taxon>
        <taxon>Ecdysozoa</taxon>
        <taxon>Arthropoda</taxon>
        <taxon>Hexapoda</taxon>
        <taxon>Insecta</taxon>
        <taxon>Pterygota</taxon>
        <taxon>Neoptera</taxon>
        <taxon>Endopterygota</taxon>
        <taxon>Diptera</taxon>
        <taxon>Brachycera</taxon>
        <taxon>Muscomorpha</taxon>
        <taxon>Ephydroidea</taxon>
        <taxon>Drosophilidae</taxon>
        <taxon>Drosophila</taxon>
        <taxon>Sophophora</taxon>
    </lineage>
</organism>
<dbReference type="AlphaFoldDB" id="A0AB39ZNM7"/>
<dbReference type="InterPro" id="IPR011990">
    <property type="entry name" value="TPR-like_helical_dom_sf"/>
</dbReference>
<feature type="domain" description="Prolyl 4-hydroxylase N-terminal" evidence="2">
    <location>
        <begin position="32"/>
        <end position="162"/>
    </location>
</feature>
<accession>A0AB39ZNM7</accession>
<evidence type="ECO:0000313" key="3">
    <source>
        <dbReference type="Proteomes" id="UP001652628"/>
    </source>
</evidence>
<feature type="chain" id="PRO_5047394056" evidence="1">
    <location>
        <begin position="25"/>
        <end position="487"/>
    </location>
</feature>
<name>A0AB39ZNM7_DROSZ</name>
<dbReference type="RefSeq" id="XP_016939768.4">
    <property type="nucleotide sequence ID" value="XM_017084279.4"/>
</dbReference>
<dbReference type="Gene3D" id="1.25.40.10">
    <property type="entry name" value="Tetratricopeptide repeat domain"/>
    <property type="match status" value="1"/>
</dbReference>
<feature type="signal peptide" evidence="1">
    <location>
        <begin position="1"/>
        <end position="24"/>
    </location>
</feature>
<dbReference type="Gene3D" id="6.10.140.1460">
    <property type="match status" value="1"/>
</dbReference>
<dbReference type="Gene3D" id="2.60.120.620">
    <property type="entry name" value="q2cbj1_9rhob like domain"/>
    <property type="match status" value="1"/>
</dbReference>
<evidence type="ECO:0000259" key="2">
    <source>
        <dbReference type="Pfam" id="PF08336"/>
    </source>
</evidence>
<dbReference type="GO" id="GO:0005783">
    <property type="term" value="C:endoplasmic reticulum"/>
    <property type="evidence" value="ECO:0007669"/>
    <property type="project" value="InterPro"/>
</dbReference>
<dbReference type="GeneID" id="108017265"/>
<dbReference type="InterPro" id="IPR013547">
    <property type="entry name" value="P4H_N"/>
</dbReference>
<sequence>MQMPMAFSVLWLILLFLLTETVVGADFARGEEQLEALLATETQLIDELRDYIERLEFQLGEIQRETSAIAEIHSQVDNAEQYMGNPLNVLGILKRFESVWPRLEQQANKTLLISLEETSPDKDFTLTLPSEEDYEQSLSHLLHLQSVYELDPNSLSLGLVNGLKLGSAMSWGDCLEMARKSDFSVARFWLESALEKLPSTSENSTESQRERESGRVHILEAALNIEYRAGELARALATAEELLVLLPMNKNIQKAKKKIEKAMAKKELPKGIRSKSKTKKTKSAEQLLIEELCRGATQESTTGSRFGHCELKGNTPWLLLQPSKLEPLSSDPYIMLHHDVLTPSESAQLLELIDEDDTKGVGGYQPLKLSKLAQKKLRRIRHLLGLKTGDLGPWTGRRHGHEHTTKLEDGSQLGNVARVMLNLQAAGMGGAVVFPQLELGVNVPRGSLLHWHTRSAGGSSSDWDYRSGQAVCPVLLGIQLSAWTGLN</sequence>
<dbReference type="Proteomes" id="UP001652628">
    <property type="component" value="Chromosome 3"/>
</dbReference>